<comment type="similarity">
    <text evidence="2">Belongs to the major facilitator superfamily.</text>
</comment>
<keyword evidence="6 9" id="KW-0472">Membrane</keyword>
<evidence type="ECO:0000256" key="2">
    <source>
        <dbReference type="ARBA" id="ARBA00008335"/>
    </source>
</evidence>
<feature type="transmembrane region" description="Helical" evidence="9">
    <location>
        <begin position="434"/>
        <end position="455"/>
    </location>
</feature>
<dbReference type="PANTHER" id="PTHR23511:SF4">
    <property type="entry name" value="MAJOR FACILITATOR SUPERFAMILY (MFS) PROFILE DOMAIN-CONTAINING PROTEIN"/>
    <property type="match status" value="1"/>
</dbReference>
<dbReference type="PANTHER" id="PTHR23511">
    <property type="entry name" value="SYNAPTIC VESICLE GLYCOPROTEIN 2"/>
    <property type="match status" value="1"/>
</dbReference>
<feature type="transmembrane region" description="Helical" evidence="9">
    <location>
        <begin position="339"/>
        <end position="359"/>
    </location>
</feature>
<evidence type="ECO:0000256" key="4">
    <source>
        <dbReference type="ARBA" id="ARBA00022692"/>
    </source>
</evidence>
<dbReference type="FunFam" id="1.20.1250.20:FF:000171">
    <property type="entry name" value="MFS general substrate transporter"/>
    <property type="match status" value="1"/>
</dbReference>
<organism evidence="11 12">
    <name type="scientific">Fusarium austroafricanum</name>
    <dbReference type="NCBI Taxonomy" id="2364996"/>
    <lineage>
        <taxon>Eukaryota</taxon>
        <taxon>Fungi</taxon>
        <taxon>Dikarya</taxon>
        <taxon>Ascomycota</taxon>
        <taxon>Pezizomycotina</taxon>
        <taxon>Sordariomycetes</taxon>
        <taxon>Hypocreomycetidae</taxon>
        <taxon>Hypocreales</taxon>
        <taxon>Nectriaceae</taxon>
        <taxon>Fusarium</taxon>
        <taxon>Fusarium concolor species complex</taxon>
    </lineage>
</organism>
<dbReference type="Pfam" id="PF07690">
    <property type="entry name" value="MFS_1"/>
    <property type="match status" value="1"/>
</dbReference>
<keyword evidence="5 9" id="KW-1133">Transmembrane helix</keyword>
<gene>
    <name evidence="11" type="ORF">F53441_11230</name>
</gene>
<evidence type="ECO:0000313" key="12">
    <source>
        <dbReference type="Proteomes" id="UP000605986"/>
    </source>
</evidence>
<feature type="transmembrane region" description="Helical" evidence="9">
    <location>
        <begin position="200"/>
        <end position="218"/>
    </location>
</feature>
<sequence length="525" mass="57651">MSHLSDKASDREKYADAGLRHSGDQPGEALSFEGETMEDQIFSMREIDPVLDAKMRLVNKTMDEIGWTNLHLKLFFLNGFGYAADSLILALQAVTASQAALEFHPSFPYGLNVAVYTGMLVGVLFWGLGADVIGRRFAFNVSLFSSSIFAIVAGASPNWIVLATFVGLAAFGAGGNLVLDTTVFLEYLPSNKQWLITLMACWWGLAYVIVAAFCWPIFSNPRLACSSADTCTKDNNMGWRYIWYGNGALVFVCSILRVTVIRLKETPKYLLTNGDDAGVVDIFQYIAQRYQRPYSLTLEKLESLGTIKSTHGKSRFGLGEFWGHIHGLFVTRKLAISTLLIWLSWMLIGLAYPLFYVFLPDYLASRGSQTGESGPYYQWRNYMLSSIAGIFGPVAAGFMCNVQFLGRKYTMAIGALITMAFFFAYTAVRTPAENVGLSCAISFSLNIYYGTLYAYTPESLPSAHSATGNGIAVAGNRVMGLVSSFVAAYGNTSTPVPIFVCAALYVVMAIVAVSFPFEPYGKRSM</sequence>
<comment type="caution">
    <text evidence="11">The sequence shown here is derived from an EMBL/GenBank/DDBJ whole genome shotgun (WGS) entry which is preliminary data.</text>
</comment>
<dbReference type="AlphaFoldDB" id="A0A8H4K3R7"/>
<evidence type="ECO:0000256" key="3">
    <source>
        <dbReference type="ARBA" id="ARBA00022448"/>
    </source>
</evidence>
<dbReference type="InterPro" id="IPR036259">
    <property type="entry name" value="MFS_trans_sf"/>
</dbReference>
<keyword evidence="4 9" id="KW-0812">Transmembrane</keyword>
<evidence type="ECO:0000256" key="9">
    <source>
        <dbReference type="SAM" id="Phobius"/>
    </source>
</evidence>
<feature type="transmembrane region" description="Helical" evidence="9">
    <location>
        <begin position="74"/>
        <end position="95"/>
    </location>
</feature>
<proteinExistence type="inferred from homology"/>
<dbReference type="OrthoDB" id="3936150at2759"/>
<evidence type="ECO:0000256" key="5">
    <source>
        <dbReference type="ARBA" id="ARBA00022989"/>
    </source>
</evidence>
<feature type="transmembrane region" description="Helical" evidence="9">
    <location>
        <begin position="107"/>
        <end position="130"/>
    </location>
</feature>
<dbReference type="GO" id="GO:0022857">
    <property type="term" value="F:transmembrane transporter activity"/>
    <property type="evidence" value="ECO:0007669"/>
    <property type="project" value="InterPro"/>
</dbReference>
<keyword evidence="12" id="KW-1185">Reference proteome</keyword>
<evidence type="ECO:0000259" key="10">
    <source>
        <dbReference type="PROSITE" id="PS50850"/>
    </source>
</evidence>
<keyword evidence="3" id="KW-0813">Transport</keyword>
<dbReference type="GO" id="GO:0016020">
    <property type="term" value="C:membrane"/>
    <property type="evidence" value="ECO:0007669"/>
    <property type="project" value="UniProtKB-SubCell"/>
</dbReference>
<dbReference type="PROSITE" id="PS50850">
    <property type="entry name" value="MFS"/>
    <property type="match status" value="1"/>
</dbReference>
<protein>
    <recommendedName>
        <fullName evidence="10">Major facilitator superfamily (MFS) profile domain-containing protein</fullName>
    </recommendedName>
</protein>
<keyword evidence="7" id="KW-0325">Glycoprotein</keyword>
<dbReference type="SUPFAM" id="SSF103473">
    <property type="entry name" value="MFS general substrate transporter"/>
    <property type="match status" value="1"/>
</dbReference>
<evidence type="ECO:0000313" key="11">
    <source>
        <dbReference type="EMBL" id="KAF4444172.1"/>
    </source>
</evidence>
<evidence type="ECO:0000256" key="7">
    <source>
        <dbReference type="ARBA" id="ARBA00023180"/>
    </source>
</evidence>
<dbReference type="Proteomes" id="UP000605986">
    <property type="component" value="Unassembled WGS sequence"/>
</dbReference>
<feature type="domain" description="Major facilitator superfamily (MFS) profile" evidence="10">
    <location>
        <begin position="71"/>
        <end position="520"/>
    </location>
</feature>
<feature type="transmembrane region" description="Helical" evidence="9">
    <location>
        <begin position="241"/>
        <end position="260"/>
    </location>
</feature>
<accession>A0A8H4K3R7</accession>
<name>A0A8H4K3R7_9HYPO</name>
<evidence type="ECO:0000256" key="8">
    <source>
        <dbReference type="SAM" id="MobiDB-lite"/>
    </source>
</evidence>
<feature type="compositionally biased region" description="Basic and acidic residues" evidence="8">
    <location>
        <begin position="1"/>
        <end position="23"/>
    </location>
</feature>
<dbReference type="InterPro" id="IPR011701">
    <property type="entry name" value="MFS"/>
</dbReference>
<feature type="transmembrane region" description="Helical" evidence="9">
    <location>
        <begin position="379"/>
        <end position="402"/>
    </location>
</feature>
<feature type="region of interest" description="Disordered" evidence="8">
    <location>
        <begin position="1"/>
        <end position="30"/>
    </location>
</feature>
<dbReference type="Gene3D" id="1.20.1250.20">
    <property type="entry name" value="MFS general substrate transporter like domains"/>
    <property type="match status" value="1"/>
</dbReference>
<comment type="subcellular location">
    <subcellularLocation>
        <location evidence="1">Membrane</location>
        <topology evidence="1">Multi-pass membrane protein</topology>
    </subcellularLocation>
</comment>
<evidence type="ECO:0000256" key="6">
    <source>
        <dbReference type="ARBA" id="ARBA00023136"/>
    </source>
</evidence>
<dbReference type="InterPro" id="IPR020846">
    <property type="entry name" value="MFS_dom"/>
</dbReference>
<feature type="transmembrane region" description="Helical" evidence="9">
    <location>
        <begin position="137"/>
        <end position="153"/>
    </location>
</feature>
<reference evidence="11" key="1">
    <citation type="submission" date="2020-01" db="EMBL/GenBank/DDBJ databases">
        <title>Identification and distribution of gene clusters putatively required for synthesis of sphingolipid metabolism inhibitors in phylogenetically diverse species of the filamentous fungus Fusarium.</title>
        <authorList>
            <person name="Kim H.-S."/>
            <person name="Busman M."/>
            <person name="Brown D.W."/>
            <person name="Divon H."/>
            <person name="Uhlig S."/>
            <person name="Proctor R.H."/>
        </authorList>
    </citation>
    <scope>NUCLEOTIDE SEQUENCE</scope>
    <source>
        <strain evidence="11">NRRL 53441</strain>
    </source>
</reference>
<feature type="transmembrane region" description="Helical" evidence="9">
    <location>
        <begin position="409"/>
        <end position="428"/>
    </location>
</feature>
<evidence type="ECO:0000256" key="1">
    <source>
        <dbReference type="ARBA" id="ARBA00004141"/>
    </source>
</evidence>
<dbReference type="EMBL" id="JAADJG010000557">
    <property type="protein sequence ID" value="KAF4444172.1"/>
    <property type="molecule type" value="Genomic_DNA"/>
</dbReference>
<feature type="transmembrane region" description="Helical" evidence="9">
    <location>
        <begin position="496"/>
        <end position="517"/>
    </location>
</feature>